<feature type="compositionally biased region" description="Basic and acidic residues" evidence="11">
    <location>
        <begin position="671"/>
        <end position="684"/>
    </location>
</feature>
<evidence type="ECO:0000256" key="8">
    <source>
        <dbReference type="ARBA" id="ARBA00023242"/>
    </source>
</evidence>
<name>A0AAV6X017_9LAMI</name>
<evidence type="ECO:0000256" key="10">
    <source>
        <dbReference type="ARBA" id="ARBA00058864"/>
    </source>
</evidence>
<comment type="similarity">
    <text evidence="2">Belongs to the PDS5 family.</text>
</comment>
<feature type="compositionally biased region" description="Polar residues" evidence="11">
    <location>
        <begin position="792"/>
        <end position="801"/>
    </location>
</feature>
<dbReference type="GO" id="GO:0006281">
    <property type="term" value="P:DNA repair"/>
    <property type="evidence" value="ECO:0007669"/>
    <property type="project" value="UniProtKB-KW"/>
</dbReference>
<gene>
    <name evidence="12" type="ORF">BUALT_Bualt10G0140900</name>
</gene>
<dbReference type="CDD" id="cd20404">
    <property type="entry name" value="Tudor_Agenet_AtEML-like"/>
    <property type="match status" value="1"/>
</dbReference>
<keyword evidence="7" id="KW-0234">DNA repair</keyword>
<evidence type="ECO:0000256" key="5">
    <source>
        <dbReference type="ARBA" id="ARBA00022763"/>
    </source>
</evidence>
<feature type="compositionally biased region" description="Basic residues" evidence="11">
    <location>
        <begin position="468"/>
        <end position="480"/>
    </location>
</feature>
<feature type="compositionally biased region" description="Polar residues" evidence="11">
    <location>
        <begin position="404"/>
        <end position="413"/>
    </location>
</feature>
<feature type="compositionally biased region" description="Basic and acidic residues" evidence="11">
    <location>
        <begin position="357"/>
        <end position="368"/>
    </location>
</feature>
<feature type="compositionally biased region" description="Polar residues" evidence="11">
    <location>
        <begin position="308"/>
        <end position="317"/>
    </location>
</feature>
<evidence type="ECO:0000256" key="11">
    <source>
        <dbReference type="SAM" id="MobiDB-lite"/>
    </source>
</evidence>
<dbReference type="SUPFAM" id="SSF48371">
    <property type="entry name" value="ARM repeat"/>
    <property type="match status" value="1"/>
</dbReference>
<feature type="compositionally biased region" description="Basic and acidic residues" evidence="11">
    <location>
        <begin position="543"/>
        <end position="560"/>
    </location>
</feature>
<feature type="compositionally biased region" description="Basic and acidic residues" evidence="11">
    <location>
        <begin position="435"/>
        <end position="446"/>
    </location>
</feature>
<dbReference type="GO" id="GO:0005634">
    <property type="term" value="C:nucleus"/>
    <property type="evidence" value="ECO:0007669"/>
    <property type="project" value="UniProtKB-SubCell"/>
</dbReference>
<dbReference type="PANTHER" id="PTHR12663:SF3">
    <property type="entry name" value="SISTER CHROMATID COHESION PROTEIN PDS5 HOMOLOG C"/>
    <property type="match status" value="1"/>
</dbReference>
<dbReference type="InterPro" id="IPR016024">
    <property type="entry name" value="ARM-type_fold"/>
</dbReference>
<evidence type="ECO:0000313" key="12">
    <source>
        <dbReference type="EMBL" id="KAG8375828.1"/>
    </source>
</evidence>
<dbReference type="Proteomes" id="UP000826271">
    <property type="component" value="Unassembled WGS sequence"/>
</dbReference>
<evidence type="ECO:0000313" key="13">
    <source>
        <dbReference type="Proteomes" id="UP000826271"/>
    </source>
</evidence>
<dbReference type="GO" id="GO:0007064">
    <property type="term" value="P:mitotic sister chromatid cohesion"/>
    <property type="evidence" value="ECO:0007669"/>
    <property type="project" value="InterPro"/>
</dbReference>
<evidence type="ECO:0000256" key="9">
    <source>
        <dbReference type="ARBA" id="ARBA00023306"/>
    </source>
</evidence>
<evidence type="ECO:0000256" key="2">
    <source>
        <dbReference type="ARBA" id="ARBA00006254"/>
    </source>
</evidence>
<dbReference type="GO" id="GO:0051301">
    <property type="term" value="P:cell division"/>
    <property type="evidence" value="ECO:0007669"/>
    <property type="project" value="UniProtKB-KW"/>
</dbReference>
<dbReference type="EMBL" id="WHWC01000010">
    <property type="protein sequence ID" value="KAG8375828.1"/>
    <property type="molecule type" value="Genomic_DNA"/>
</dbReference>
<dbReference type="SUPFAM" id="SSF63748">
    <property type="entry name" value="Tudor/PWWP/MBT"/>
    <property type="match status" value="1"/>
</dbReference>
<evidence type="ECO:0000256" key="7">
    <source>
        <dbReference type="ARBA" id="ARBA00023204"/>
    </source>
</evidence>
<keyword evidence="9" id="KW-0131">Cell cycle</keyword>
<feature type="region of interest" description="Disordered" evidence="11">
    <location>
        <begin position="665"/>
        <end position="857"/>
    </location>
</feature>
<feature type="region of interest" description="Disordered" evidence="11">
    <location>
        <begin position="277"/>
        <end position="605"/>
    </location>
</feature>
<comment type="caution">
    <text evidence="12">The sequence shown here is derived from an EMBL/GenBank/DDBJ whole genome shotgun (WGS) entry which is preliminary data.</text>
</comment>
<sequence length="857" mass="93955">MTPPLSHEELEERLTAAGNSLLQPPDELLPLLDRIEELLSKVEQSPAKSMQTALSPLMKALVAEELVKHSDTDVKVGVASCISEITRITAPDAPYDDEKMKDVFQLIVSSFQNLSDTSSRSHEKRVTILETVAKVRSCVIMLDLECDQMIIEMFQHFIQAIGVYHSEVIFASMETIMTLVLEESEDISPDLLNPILTTLKKSNEAVLPIAKKLAERVIQNCADKLRPCLTQAVKTLDASLDDYIEVVASLCRENSGTIGCSNENILEDQSVVERTVTSASPVQDQVAKGGIEETNFQENDPAVMSPKSIESNGINETGTEETMSDANYPKKANSDHQLDAGAMSKTKSDDLSGQEPVKLEAKPEHEEAQQVPYNSEVRGKDVHISPCEVKPVEAANSMDKVKDTTIQLSPSKTPENEAVNVASLTQSGSLSVDSQSKKEAKRKEDLITEETISVDTASKKASVGRYISKAKKHRSRKKRADKTANNDKALAEESASKNDDGGTSDSETRSLDQTEKLGDASNKTEDGSSLRKEDHKKSARAKPKSEKDVLESYAREDHGKNTVTSPSSPLKSTKDEIGEEETPRTGTKRKRTPGTEKTSGTKEYGKNLVGSKVKVWWPKDRMFYEGVVASFDSVKKKHKVSYTDGDEEVLNLRKERWEFVGEELVSEGDQAVEHSSHEASSDMKKKGHTNSEASSKRGKMEASPKSKLKETATKSGGKSKDKAEQESKVNNSKSTRKSEDSTSKSKSQPQKSWRKCQGDSAKASGGSKDSVAKTSSHSKKDGQQTAKLKGKTPQSGKSLSVNGAKKTKTSSSKVKETDRIKEKTMDSKKLSETTKGRSSDTAKSQENDTRGGKKRRR</sequence>
<feature type="compositionally biased region" description="Basic and acidic residues" evidence="11">
    <location>
        <begin position="813"/>
        <end position="851"/>
    </location>
</feature>
<organism evidence="12 13">
    <name type="scientific">Buddleja alternifolia</name>
    <dbReference type="NCBI Taxonomy" id="168488"/>
    <lineage>
        <taxon>Eukaryota</taxon>
        <taxon>Viridiplantae</taxon>
        <taxon>Streptophyta</taxon>
        <taxon>Embryophyta</taxon>
        <taxon>Tracheophyta</taxon>
        <taxon>Spermatophyta</taxon>
        <taxon>Magnoliopsida</taxon>
        <taxon>eudicotyledons</taxon>
        <taxon>Gunneridae</taxon>
        <taxon>Pentapetalae</taxon>
        <taxon>asterids</taxon>
        <taxon>lamiids</taxon>
        <taxon>Lamiales</taxon>
        <taxon>Scrophulariaceae</taxon>
        <taxon>Buddlejeae</taxon>
        <taxon>Buddleja</taxon>
    </lineage>
</organism>
<keyword evidence="4" id="KW-0677">Repeat</keyword>
<evidence type="ECO:0000256" key="1">
    <source>
        <dbReference type="ARBA" id="ARBA00004123"/>
    </source>
</evidence>
<keyword evidence="6" id="KW-0498">Mitosis</keyword>
<dbReference type="Gene3D" id="2.30.30.140">
    <property type="match status" value="1"/>
</dbReference>
<protein>
    <submittedName>
        <fullName evidence="12">Uncharacterized protein</fullName>
    </submittedName>
</protein>
<evidence type="ECO:0000256" key="3">
    <source>
        <dbReference type="ARBA" id="ARBA00022618"/>
    </source>
</evidence>
<feature type="compositionally biased region" description="Basic and acidic residues" evidence="11">
    <location>
        <begin position="694"/>
        <end position="727"/>
    </location>
</feature>
<keyword evidence="5" id="KW-0227">DNA damage</keyword>
<keyword evidence="13" id="KW-1185">Reference proteome</keyword>
<reference evidence="12" key="1">
    <citation type="submission" date="2019-10" db="EMBL/GenBank/DDBJ databases">
        <authorList>
            <person name="Zhang R."/>
            <person name="Pan Y."/>
            <person name="Wang J."/>
            <person name="Ma R."/>
            <person name="Yu S."/>
        </authorList>
    </citation>
    <scope>NUCLEOTIDE SEQUENCE</scope>
    <source>
        <strain evidence="12">LA-IB0</strain>
        <tissue evidence="12">Leaf</tissue>
    </source>
</reference>
<dbReference type="FunFam" id="2.30.30.140:FF:000033">
    <property type="entry name" value="Binding protein"/>
    <property type="match status" value="1"/>
</dbReference>
<dbReference type="InterPro" id="IPR039776">
    <property type="entry name" value="Pds5"/>
</dbReference>
<feature type="compositionally biased region" description="Polar residues" evidence="11">
    <location>
        <begin position="561"/>
        <end position="571"/>
    </location>
</feature>
<comment type="subcellular location">
    <subcellularLocation>
        <location evidence="1">Nucleus</location>
    </subcellularLocation>
</comment>
<comment type="function">
    <text evidence="10">Cohesin cofactor dispensable during the meiotic division but playing an important role in DNA repair by homologous recombination (HR) probably by helping SMC5/SMC6 complex. Regulator of sister chromatid cohesion in mitosis which may stabilize cohesin complex association with chromatin. May couple sister chromatid cohesion during mitosis to DNA replication. Cohesion ensures that chromosome partitioning is accurate in both meiotic and mitotic cells and plays an important role in DNA repair.</text>
</comment>
<evidence type="ECO:0000256" key="6">
    <source>
        <dbReference type="ARBA" id="ARBA00022776"/>
    </source>
</evidence>
<dbReference type="GO" id="GO:0000785">
    <property type="term" value="C:chromatin"/>
    <property type="evidence" value="ECO:0007669"/>
    <property type="project" value="TreeGrafter"/>
</dbReference>
<dbReference type="Pfam" id="PF20168">
    <property type="entry name" value="PDS5"/>
    <property type="match status" value="1"/>
</dbReference>
<accession>A0AAV6X017</accession>
<feature type="compositionally biased region" description="Basic and acidic residues" evidence="11">
    <location>
        <begin position="481"/>
        <end position="536"/>
    </location>
</feature>
<proteinExistence type="inferred from homology"/>
<keyword evidence="8" id="KW-0539">Nucleus</keyword>
<dbReference type="AlphaFoldDB" id="A0AAV6X017"/>
<keyword evidence="3" id="KW-0132">Cell division</keyword>
<dbReference type="GO" id="GO:0035825">
    <property type="term" value="P:homologous recombination"/>
    <property type="evidence" value="ECO:0007669"/>
    <property type="project" value="UniProtKB-ARBA"/>
</dbReference>
<dbReference type="PANTHER" id="PTHR12663">
    <property type="entry name" value="ANDROGEN INDUCED INHIBITOR OF PROLIFERATION AS3 / PDS5-RELATED"/>
    <property type="match status" value="1"/>
</dbReference>
<dbReference type="GO" id="GO:0009556">
    <property type="term" value="P:microsporogenesis"/>
    <property type="evidence" value="ECO:0007669"/>
    <property type="project" value="UniProtKB-ARBA"/>
</dbReference>
<evidence type="ECO:0000256" key="4">
    <source>
        <dbReference type="ARBA" id="ARBA00022737"/>
    </source>
</evidence>
<feature type="compositionally biased region" description="Polar residues" evidence="11">
    <location>
        <begin position="422"/>
        <end position="434"/>
    </location>
</feature>